<dbReference type="GO" id="GO:0003700">
    <property type="term" value="F:DNA-binding transcription factor activity"/>
    <property type="evidence" value="ECO:0007669"/>
    <property type="project" value="InterPro"/>
</dbReference>
<name>A0A3N3DPA2_9VIBR</name>
<keyword evidence="3" id="KW-0238">DNA-binding</keyword>
<evidence type="ECO:0000313" key="6">
    <source>
        <dbReference type="EMBL" id="ROV56307.1"/>
    </source>
</evidence>
<dbReference type="AlphaFoldDB" id="A0A3N3DPA2"/>
<gene>
    <name evidence="6" type="ORF">EGH82_23560</name>
</gene>
<dbReference type="SUPFAM" id="SSF46785">
    <property type="entry name" value="Winged helix' DNA-binding domain"/>
    <property type="match status" value="1"/>
</dbReference>
<keyword evidence="4" id="KW-0804">Transcription</keyword>
<dbReference type="Gene3D" id="1.10.10.10">
    <property type="entry name" value="Winged helix-like DNA-binding domain superfamily/Winged helix DNA-binding domain"/>
    <property type="match status" value="1"/>
</dbReference>
<dbReference type="InterPro" id="IPR036388">
    <property type="entry name" value="WH-like_DNA-bd_sf"/>
</dbReference>
<dbReference type="PANTHER" id="PTHR30419">
    <property type="entry name" value="HTH-TYPE TRANSCRIPTIONAL REGULATOR YBHD"/>
    <property type="match status" value="1"/>
</dbReference>
<dbReference type="GO" id="GO:0003677">
    <property type="term" value="F:DNA binding"/>
    <property type="evidence" value="ECO:0007669"/>
    <property type="project" value="UniProtKB-KW"/>
</dbReference>
<evidence type="ECO:0000313" key="7">
    <source>
        <dbReference type="Proteomes" id="UP000278792"/>
    </source>
</evidence>
<comment type="caution">
    <text evidence="6">The sequence shown here is derived from an EMBL/GenBank/DDBJ whole genome shotgun (WGS) entry which is preliminary data.</text>
</comment>
<dbReference type="PRINTS" id="PR00039">
    <property type="entry name" value="HTHLYSR"/>
</dbReference>
<dbReference type="GO" id="GO:0005829">
    <property type="term" value="C:cytosol"/>
    <property type="evidence" value="ECO:0007669"/>
    <property type="project" value="TreeGrafter"/>
</dbReference>
<dbReference type="PROSITE" id="PS50931">
    <property type="entry name" value="HTH_LYSR"/>
    <property type="match status" value="1"/>
</dbReference>
<dbReference type="CDD" id="cd05466">
    <property type="entry name" value="PBP2_LTTR_substrate"/>
    <property type="match status" value="1"/>
</dbReference>
<sequence length="302" mass="33948">MDFKRLHYFHQLAKTGNFTKAADQLGIAQSALSTSIKKLEQQTGLKLINRTERQMSLTAEGQVLLRHTKIILEDVEQAEKELQELKGLTSGTISFGASAMLASYFLPDALEQFKKAYPGIQIKIQEAGTATLEQMLINGELDLALIRGDREHEQIRRIFLAEDHISACVPSHHPFANRQSVTLEEFCQQPLVLFKNGYFLREAVNSYCQRHKIKPDVHFETNLPELLKSMVRKEIGIGTCLPVLVADDPQLKAIPFEPAIPLKLGIGWKSSHYLSSAAKAFVSFLQQTIQQQNHDVNGTQVK</sequence>
<dbReference type="Proteomes" id="UP000278792">
    <property type="component" value="Unassembled WGS sequence"/>
</dbReference>
<organism evidence="6 7">
    <name type="scientific">Vibrio ponticus</name>
    <dbReference type="NCBI Taxonomy" id="265668"/>
    <lineage>
        <taxon>Bacteria</taxon>
        <taxon>Pseudomonadati</taxon>
        <taxon>Pseudomonadota</taxon>
        <taxon>Gammaproteobacteria</taxon>
        <taxon>Vibrionales</taxon>
        <taxon>Vibrionaceae</taxon>
        <taxon>Vibrio</taxon>
    </lineage>
</organism>
<evidence type="ECO:0000256" key="4">
    <source>
        <dbReference type="ARBA" id="ARBA00023163"/>
    </source>
</evidence>
<accession>A0A3N3DPA2</accession>
<dbReference type="InterPro" id="IPR050950">
    <property type="entry name" value="HTH-type_LysR_regulators"/>
</dbReference>
<protein>
    <submittedName>
        <fullName evidence="6">LysR family transcriptional regulator</fullName>
    </submittedName>
</protein>
<dbReference type="PANTHER" id="PTHR30419:SF8">
    <property type="entry name" value="NITROGEN ASSIMILATION TRANSCRIPTIONAL ACTIVATOR-RELATED"/>
    <property type="match status" value="1"/>
</dbReference>
<dbReference type="FunFam" id="1.10.10.10:FF:000001">
    <property type="entry name" value="LysR family transcriptional regulator"/>
    <property type="match status" value="1"/>
</dbReference>
<evidence type="ECO:0000259" key="5">
    <source>
        <dbReference type="PROSITE" id="PS50931"/>
    </source>
</evidence>
<evidence type="ECO:0000256" key="3">
    <source>
        <dbReference type="ARBA" id="ARBA00023125"/>
    </source>
</evidence>
<dbReference type="RefSeq" id="WP_123783955.1">
    <property type="nucleotide sequence ID" value="NZ_RKIK01000187.1"/>
</dbReference>
<reference evidence="6 7" key="1">
    <citation type="submission" date="2018-11" db="EMBL/GenBank/DDBJ databases">
        <title>Vibrio ponticus strain CAIM 1751 pathogenic for the snapper Lutjanus guttatus.</title>
        <authorList>
            <person name="Soto-Rodriguez S."/>
            <person name="Lozano-Olvera R."/>
            <person name="Gomez-Gil B."/>
        </authorList>
    </citation>
    <scope>NUCLEOTIDE SEQUENCE [LARGE SCALE GENOMIC DNA]</scope>
    <source>
        <strain evidence="6 7">CAIM 1751</strain>
    </source>
</reference>
<dbReference type="InterPro" id="IPR000847">
    <property type="entry name" value="LysR_HTH_N"/>
</dbReference>
<evidence type="ECO:0000256" key="1">
    <source>
        <dbReference type="ARBA" id="ARBA00009437"/>
    </source>
</evidence>
<feature type="domain" description="HTH lysR-type" evidence="5">
    <location>
        <begin position="1"/>
        <end position="58"/>
    </location>
</feature>
<dbReference type="EMBL" id="RKIK01000187">
    <property type="protein sequence ID" value="ROV56307.1"/>
    <property type="molecule type" value="Genomic_DNA"/>
</dbReference>
<dbReference type="Pfam" id="PF03466">
    <property type="entry name" value="LysR_substrate"/>
    <property type="match status" value="1"/>
</dbReference>
<dbReference type="Pfam" id="PF00126">
    <property type="entry name" value="HTH_1"/>
    <property type="match status" value="1"/>
</dbReference>
<keyword evidence="2" id="KW-0805">Transcription regulation</keyword>
<dbReference type="InterPro" id="IPR036390">
    <property type="entry name" value="WH_DNA-bd_sf"/>
</dbReference>
<dbReference type="SUPFAM" id="SSF53850">
    <property type="entry name" value="Periplasmic binding protein-like II"/>
    <property type="match status" value="1"/>
</dbReference>
<evidence type="ECO:0000256" key="2">
    <source>
        <dbReference type="ARBA" id="ARBA00023015"/>
    </source>
</evidence>
<dbReference type="InterPro" id="IPR005119">
    <property type="entry name" value="LysR_subst-bd"/>
</dbReference>
<comment type="similarity">
    <text evidence="1">Belongs to the LysR transcriptional regulatory family.</text>
</comment>
<proteinExistence type="inferred from homology"/>
<dbReference type="Gene3D" id="3.40.190.290">
    <property type="match status" value="1"/>
</dbReference>